<feature type="domain" description="Rhodopsin" evidence="1">
    <location>
        <begin position="1"/>
        <end position="69"/>
    </location>
</feature>
<keyword evidence="3" id="KW-1185">Reference proteome</keyword>
<dbReference type="InterPro" id="IPR049326">
    <property type="entry name" value="Rhodopsin_dom_fungi"/>
</dbReference>
<dbReference type="RefSeq" id="XP_037166179.1">
    <property type="nucleotide sequence ID" value="XM_037307055.1"/>
</dbReference>
<comment type="caution">
    <text evidence="2">The sequence shown here is derived from an EMBL/GenBank/DDBJ whole genome shotgun (WGS) entry which is preliminary data.</text>
</comment>
<dbReference type="AlphaFoldDB" id="A0A8H6L613"/>
<dbReference type="Proteomes" id="UP000578531">
    <property type="component" value="Unassembled WGS sequence"/>
</dbReference>
<dbReference type="OrthoDB" id="5391602at2759"/>
<name>A0A8H6L613_9LECA</name>
<dbReference type="GeneID" id="59286801"/>
<gene>
    <name evidence="2" type="ORF">HO173_005137</name>
</gene>
<dbReference type="Pfam" id="PF20684">
    <property type="entry name" value="Fung_rhodopsin"/>
    <property type="match status" value="1"/>
</dbReference>
<sequence>MLLLGSVVLASGIPRIVSFRQLVQFTDQNQQEYIKDTLWYTAGPLFWGFAENPIAIIGACLPTLAPLWSKQHRSTPKGWSYLKNLWKSFSSSSYEDLEGYYQNTNNAEHASISRLVTPGPATDIHAEDIALADMPQEGIQVLTTLSSNYKK</sequence>
<organism evidence="2 3">
    <name type="scientific">Letharia columbiana</name>
    <dbReference type="NCBI Taxonomy" id="112416"/>
    <lineage>
        <taxon>Eukaryota</taxon>
        <taxon>Fungi</taxon>
        <taxon>Dikarya</taxon>
        <taxon>Ascomycota</taxon>
        <taxon>Pezizomycotina</taxon>
        <taxon>Lecanoromycetes</taxon>
        <taxon>OSLEUM clade</taxon>
        <taxon>Lecanoromycetidae</taxon>
        <taxon>Lecanorales</taxon>
        <taxon>Lecanorineae</taxon>
        <taxon>Parmeliaceae</taxon>
        <taxon>Letharia</taxon>
    </lineage>
</organism>
<protein>
    <recommendedName>
        <fullName evidence="1">Rhodopsin domain-containing protein</fullName>
    </recommendedName>
</protein>
<reference evidence="2 3" key="1">
    <citation type="journal article" date="2020" name="Genomics">
        <title>Complete, high-quality genomes from long-read metagenomic sequencing of two wolf lichen thalli reveals enigmatic genome architecture.</title>
        <authorList>
            <person name="McKenzie S.K."/>
            <person name="Walston R.F."/>
            <person name="Allen J.L."/>
        </authorList>
    </citation>
    <scope>NUCLEOTIDE SEQUENCE [LARGE SCALE GENOMIC DNA]</scope>
    <source>
        <strain evidence="2">WasteWater2</strain>
    </source>
</reference>
<dbReference type="EMBL" id="JACCJC010000017">
    <property type="protein sequence ID" value="KAF6236846.1"/>
    <property type="molecule type" value="Genomic_DNA"/>
</dbReference>
<evidence type="ECO:0000313" key="3">
    <source>
        <dbReference type="Proteomes" id="UP000578531"/>
    </source>
</evidence>
<evidence type="ECO:0000259" key="1">
    <source>
        <dbReference type="Pfam" id="PF20684"/>
    </source>
</evidence>
<proteinExistence type="predicted"/>
<accession>A0A8H6L613</accession>
<evidence type="ECO:0000313" key="2">
    <source>
        <dbReference type="EMBL" id="KAF6236846.1"/>
    </source>
</evidence>